<comment type="subcellular location">
    <subcellularLocation>
        <location evidence="1">Membrane</location>
        <topology evidence="1">Multi-pass membrane protein</topology>
    </subcellularLocation>
</comment>
<dbReference type="CDD" id="cd07020">
    <property type="entry name" value="Clp_protease_NfeD_1"/>
    <property type="match status" value="1"/>
</dbReference>
<feature type="domain" description="NfeD-like C-terminal" evidence="6">
    <location>
        <begin position="393"/>
        <end position="448"/>
    </location>
</feature>
<accession>A0A537JET2</accession>
<evidence type="ECO:0000256" key="1">
    <source>
        <dbReference type="ARBA" id="ARBA00004141"/>
    </source>
</evidence>
<proteinExistence type="predicted"/>
<dbReference type="Pfam" id="PF25145">
    <property type="entry name" value="NfeD1b_N"/>
    <property type="match status" value="1"/>
</dbReference>
<protein>
    <submittedName>
        <fullName evidence="9">Nodulation protein NfeD</fullName>
    </submittedName>
</protein>
<dbReference type="Pfam" id="PF24961">
    <property type="entry name" value="NfeD_membrane"/>
    <property type="match status" value="1"/>
</dbReference>
<dbReference type="InterPro" id="IPR012340">
    <property type="entry name" value="NA-bd_OB-fold"/>
</dbReference>
<evidence type="ECO:0000256" key="4">
    <source>
        <dbReference type="ARBA" id="ARBA00023136"/>
    </source>
</evidence>
<dbReference type="InterPro" id="IPR056738">
    <property type="entry name" value="NfeD1b_N"/>
</dbReference>
<feature type="transmembrane region" description="Helical" evidence="5">
    <location>
        <begin position="331"/>
        <end position="348"/>
    </location>
</feature>
<organism evidence="9 10">
    <name type="scientific">Candidatus Segetimicrobium genomatis</name>
    <dbReference type="NCBI Taxonomy" id="2569760"/>
    <lineage>
        <taxon>Bacteria</taxon>
        <taxon>Bacillati</taxon>
        <taxon>Candidatus Sysuimicrobiota</taxon>
        <taxon>Candidatus Sysuimicrobiia</taxon>
        <taxon>Candidatus Sysuimicrobiales</taxon>
        <taxon>Candidatus Segetimicrobiaceae</taxon>
        <taxon>Candidatus Segetimicrobium</taxon>
    </lineage>
</organism>
<dbReference type="Proteomes" id="UP000320048">
    <property type="component" value="Unassembled WGS sequence"/>
</dbReference>
<keyword evidence="4 5" id="KW-0472">Membrane</keyword>
<dbReference type="InterPro" id="IPR056739">
    <property type="entry name" value="NfeD_membrane"/>
</dbReference>
<evidence type="ECO:0000259" key="8">
    <source>
        <dbReference type="Pfam" id="PF25145"/>
    </source>
</evidence>
<evidence type="ECO:0000259" key="6">
    <source>
        <dbReference type="Pfam" id="PF01957"/>
    </source>
</evidence>
<dbReference type="Pfam" id="PF01957">
    <property type="entry name" value="NfeD"/>
    <property type="match status" value="1"/>
</dbReference>
<keyword evidence="3 5" id="KW-1133">Transmembrane helix</keyword>
<comment type="caution">
    <text evidence="9">The sequence shown here is derived from an EMBL/GenBank/DDBJ whole genome shotgun (WGS) entry which is preliminary data.</text>
</comment>
<dbReference type="PANTHER" id="PTHR33507">
    <property type="entry name" value="INNER MEMBRANE PROTEIN YBBJ"/>
    <property type="match status" value="1"/>
</dbReference>
<feature type="domain" description="NfeD1b N-terminal" evidence="8">
    <location>
        <begin position="46"/>
        <end position="201"/>
    </location>
</feature>
<keyword evidence="2 5" id="KW-0812">Transmembrane</keyword>
<dbReference type="AlphaFoldDB" id="A0A537JET2"/>
<evidence type="ECO:0000259" key="7">
    <source>
        <dbReference type="Pfam" id="PF24961"/>
    </source>
</evidence>
<dbReference type="EMBL" id="VBAO01000145">
    <property type="protein sequence ID" value="TMI82029.1"/>
    <property type="molecule type" value="Genomic_DNA"/>
</dbReference>
<feature type="transmembrane region" description="Helical" evidence="5">
    <location>
        <begin position="282"/>
        <end position="301"/>
    </location>
</feature>
<name>A0A537JET2_9BACT</name>
<dbReference type="InterPro" id="IPR029045">
    <property type="entry name" value="ClpP/crotonase-like_dom_sf"/>
</dbReference>
<evidence type="ECO:0000313" key="9">
    <source>
        <dbReference type="EMBL" id="TMI82029.1"/>
    </source>
</evidence>
<dbReference type="Gene3D" id="2.40.50.140">
    <property type="entry name" value="Nucleic acid-binding proteins"/>
    <property type="match status" value="1"/>
</dbReference>
<dbReference type="PANTHER" id="PTHR33507:SF4">
    <property type="entry name" value="NODULATION COMPETITIVENESS PROTEIN NFED"/>
    <property type="match status" value="1"/>
</dbReference>
<evidence type="ECO:0000256" key="3">
    <source>
        <dbReference type="ARBA" id="ARBA00022989"/>
    </source>
</evidence>
<feature type="transmembrane region" description="Helical" evidence="5">
    <location>
        <begin position="252"/>
        <end position="275"/>
    </location>
</feature>
<sequence>MVRPIGSAAGPWCLRGLLTAALVVWLAPASPGATPPKAPAGPAPRVDVIHLEGVIAPATARYVIRAIREGEQDGAAALLIEMHTPGGLLKSMDDITRAMLNTKVPTVVYVYPPGSRAASAGVFITYAASVAAMAPTTHLRSAHPVGVGTGAGGQEDKTMIAKVTNDAVAQIRGFATRHGRNADWAEKAVRESVSITEAQAQVLHVIDVVAPDPRALLDKIDGREVITGSGTGRLHTRNARLVDIPMDPTEQFLALLSDPNVGFILMTMAIYGIIFELSNPGSVFPGVIGGLALILALASFAVLEVNVAGVLLIGFSLILFIADIKVPSHGILTAGGIASFVLGSLLLTERQAPFLRISLTLILTMAALTTAFFGFAVGAGLRAQRQKVQTGREGLVGAVGVARSQLGPEGTVLVQGEIWTAESVDGVIPAGSRVRVTQVDGLRLRVKKEEASV</sequence>
<feature type="domain" description="NfeD integral membrane" evidence="7">
    <location>
        <begin position="260"/>
        <end position="376"/>
    </location>
</feature>
<dbReference type="SUPFAM" id="SSF52096">
    <property type="entry name" value="ClpP/crotonase"/>
    <property type="match status" value="1"/>
</dbReference>
<dbReference type="InterPro" id="IPR052165">
    <property type="entry name" value="Membrane_assoc_protease"/>
</dbReference>
<dbReference type="Gene3D" id="3.90.226.10">
    <property type="entry name" value="2-enoyl-CoA Hydratase, Chain A, domain 1"/>
    <property type="match status" value="1"/>
</dbReference>
<evidence type="ECO:0000256" key="5">
    <source>
        <dbReference type="SAM" id="Phobius"/>
    </source>
</evidence>
<gene>
    <name evidence="9" type="ORF">E6H04_05570</name>
</gene>
<feature type="transmembrane region" description="Helical" evidence="5">
    <location>
        <begin position="354"/>
        <end position="377"/>
    </location>
</feature>
<evidence type="ECO:0000256" key="2">
    <source>
        <dbReference type="ARBA" id="ARBA00022692"/>
    </source>
</evidence>
<dbReference type="GO" id="GO:0016020">
    <property type="term" value="C:membrane"/>
    <property type="evidence" value="ECO:0007669"/>
    <property type="project" value="UniProtKB-SubCell"/>
</dbReference>
<evidence type="ECO:0000313" key="10">
    <source>
        <dbReference type="Proteomes" id="UP000320048"/>
    </source>
</evidence>
<reference evidence="9 10" key="1">
    <citation type="journal article" date="2019" name="Nat. Microbiol.">
        <title>Mediterranean grassland soil C-N compound turnover is dependent on rainfall and depth, and is mediated by genomically divergent microorganisms.</title>
        <authorList>
            <person name="Diamond S."/>
            <person name="Andeer P.F."/>
            <person name="Li Z."/>
            <person name="Crits-Christoph A."/>
            <person name="Burstein D."/>
            <person name="Anantharaman K."/>
            <person name="Lane K.R."/>
            <person name="Thomas B.C."/>
            <person name="Pan C."/>
            <person name="Northen T.R."/>
            <person name="Banfield J.F."/>
        </authorList>
    </citation>
    <scope>NUCLEOTIDE SEQUENCE [LARGE SCALE GENOMIC DNA]</scope>
    <source>
        <strain evidence="9">NP_7</strain>
    </source>
</reference>
<dbReference type="InterPro" id="IPR002810">
    <property type="entry name" value="NfeD-like_C"/>
</dbReference>
<dbReference type="SUPFAM" id="SSF141322">
    <property type="entry name" value="NfeD domain-like"/>
    <property type="match status" value="1"/>
</dbReference>